<dbReference type="InterPro" id="IPR004291">
    <property type="entry name" value="Transposase_IS66_central"/>
</dbReference>
<organism evidence="3 4">
    <name type="scientific">Cupriavidus taiwanensis</name>
    <dbReference type="NCBI Taxonomy" id="164546"/>
    <lineage>
        <taxon>Bacteria</taxon>
        <taxon>Pseudomonadati</taxon>
        <taxon>Pseudomonadota</taxon>
        <taxon>Betaproteobacteria</taxon>
        <taxon>Burkholderiales</taxon>
        <taxon>Burkholderiaceae</taxon>
        <taxon>Cupriavidus</taxon>
    </lineage>
</organism>
<reference evidence="3 4" key="1">
    <citation type="submission" date="2018-01" db="EMBL/GenBank/DDBJ databases">
        <authorList>
            <person name="Gaut B.S."/>
            <person name="Morton B.R."/>
            <person name="Clegg M.T."/>
            <person name="Duvall M.R."/>
        </authorList>
    </citation>
    <scope>NUCLEOTIDE SEQUENCE [LARGE SCALE GENOMIC DNA]</scope>
    <source>
        <strain evidence="3">Cupriavidus taiwanensis cmp 52</strain>
    </source>
</reference>
<evidence type="ECO:0000259" key="2">
    <source>
        <dbReference type="Pfam" id="PF13817"/>
    </source>
</evidence>
<name>A0A375JB98_9BURK</name>
<dbReference type="Pfam" id="PF03050">
    <property type="entry name" value="DDE_Tnp_IS66"/>
    <property type="match status" value="1"/>
</dbReference>
<sequence>MIEAEEAVPKALRTPQLTATRFVKLIGKLFAAESRSADWPSARQQRLRRRYSARVLTAIENLLREQLPNVGPGSLLGKALQYLHGQWPKLVRYVENGDWPISTNPVENAIRPFVVSRKSFLFSTSVASAKASANLYSIIETARATGIEPYRYLTWLFERLPLAQTADDYTALLPWNMPTAVL</sequence>
<dbReference type="InterPro" id="IPR039552">
    <property type="entry name" value="IS66_C"/>
</dbReference>
<dbReference type="Pfam" id="PF13817">
    <property type="entry name" value="DDE_Tnp_IS66_C"/>
    <property type="match status" value="1"/>
</dbReference>
<proteinExistence type="predicted"/>
<dbReference type="InterPro" id="IPR052344">
    <property type="entry name" value="Transposase-related"/>
</dbReference>
<dbReference type="Proteomes" id="UP000256805">
    <property type="component" value="Unassembled WGS sequence"/>
</dbReference>
<accession>A0A375JB98</accession>
<gene>
    <name evidence="3" type="ORF">CBM2634_P90004</name>
</gene>
<dbReference type="EMBL" id="OVTA01000071">
    <property type="protein sequence ID" value="SPS02378.1"/>
    <property type="molecule type" value="Genomic_DNA"/>
</dbReference>
<dbReference type="PANTHER" id="PTHR33678:SF1">
    <property type="entry name" value="BLL1576 PROTEIN"/>
    <property type="match status" value="1"/>
</dbReference>
<feature type="domain" description="Transposase IS66 C-terminal" evidence="2">
    <location>
        <begin position="137"/>
        <end position="175"/>
    </location>
</feature>
<evidence type="ECO:0000259" key="1">
    <source>
        <dbReference type="Pfam" id="PF03050"/>
    </source>
</evidence>
<dbReference type="PANTHER" id="PTHR33678">
    <property type="entry name" value="BLL1576 PROTEIN"/>
    <property type="match status" value="1"/>
</dbReference>
<evidence type="ECO:0000313" key="3">
    <source>
        <dbReference type="EMBL" id="SPS02378.1"/>
    </source>
</evidence>
<feature type="domain" description="Transposase IS66 central" evidence="1">
    <location>
        <begin position="16"/>
        <end position="130"/>
    </location>
</feature>
<dbReference type="AlphaFoldDB" id="A0A375JB98"/>
<protein>
    <submittedName>
        <fullName evidence="3">Transposase</fullName>
    </submittedName>
</protein>
<evidence type="ECO:0000313" key="4">
    <source>
        <dbReference type="Proteomes" id="UP000256805"/>
    </source>
</evidence>